<dbReference type="Pfam" id="PF07495">
    <property type="entry name" value="Y_Y_Y"/>
    <property type="match status" value="5"/>
</dbReference>
<dbReference type="RefSeq" id="WP_073022651.1">
    <property type="nucleotide sequence ID" value="NZ_FQXU01000020.1"/>
</dbReference>
<dbReference type="Proteomes" id="UP000184241">
    <property type="component" value="Unassembled WGS sequence"/>
</dbReference>
<organism evidence="2 3">
    <name type="scientific">Clostridium intestinale DSM 6191</name>
    <dbReference type="NCBI Taxonomy" id="1121320"/>
    <lineage>
        <taxon>Bacteria</taxon>
        <taxon>Bacillati</taxon>
        <taxon>Bacillota</taxon>
        <taxon>Clostridia</taxon>
        <taxon>Eubacteriales</taxon>
        <taxon>Clostridiaceae</taxon>
        <taxon>Clostridium</taxon>
    </lineage>
</organism>
<dbReference type="AlphaFoldDB" id="A0A1M6E0L7"/>
<protein>
    <submittedName>
        <fullName evidence="2">Y_Y_Y domain-containing protein</fullName>
    </submittedName>
</protein>
<feature type="domain" description="Two component regulator three Y" evidence="1">
    <location>
        <begin position="221"/>
        <end position="283"/>
    </location>
</feature>
<evidence type="ECO:0000259" key="1">
    <source>
        <dbReference type="Pfam" id="PF07495"/>
    </source>
</evidence>
<name>A0A1M6E0L7_9CLOT</name>
<accession>A0A1M6E0L7</accession>
<gene>
    <name evidence="2" type="ORF">SAMN02745941_04352</name>
</gene>
<dbReference type="InterPro" id="IPR011123">
    <property type="entry name" value="Y_Y_Y"/>
</dbReference>
<feature type="domain" description="Two component regulator three Y" evidence="1">
    <location>
        <begin position="411"/>
        <end position="467"/>
    </location>
</feature>
<dbReference type="EMBL" id="FQXU01000020">
    <property type="protein sequence ID" value="SHI79064.1"/>
    <property type="molecule type" value="Genomic_DNA"/>
</dbReference>
<reference evidence="2 3" key="1">
    <citation type="submission" date="2016-11" db="EMBL/GenBank/DDBJ databases">
        <authorList>
            <person name="Jaros S."/>
            <person name="Januszkiewicz K."/>
            <person name="Wedrychowicz H."/>
        </authorList>
    </citation>
    <scope>NUCLEOTIDE SEQUENCE [LARGE SCALE GENOMIC DNA]</scope>
    <source>
        <strain evidence="2 3">DSM 6191</strain>
    </source>
</reference>
<feature type="domain" description="Two component regulator three Y" evidence="1">
    <location>
        <begin position="507"/>
        <end position="571"/>
    </location>
</feature>
<dbReference type="NCBIfam" id="NF010681">
    <property type="entry name" value="PRK14081.1"/>
    <property type="match status" value="1"/>
</dbReference>
<evidence type="ECO:0000313" key="2">
    <source>
        <dbReference type="EMBL" id="SHI79064.1"/>
    </source>
</evidence>
<evidence type="ECO:0000313" key="3">
    <source>
        <dbReference type="Proteomes" id="UP000184241"/>
    </source>
</evidence>
<feature type="domain" description="Two component regulator three Y" evidence="1">
    <location>
        <begin position="316"/>
        <end position="375"/>
    </location>
</feature>
<sequence length="668" mass="77394">MDEILLKFNRENPISKEEEVEIQVENNTDEKLEYKFILGNFGIWTTLREFSSESVYKWIPTENGSYIFMVQGKKKDSSKPFDYLCKGEILVGEEEEKIIKNVFVNSHELQVGEKISIEIESSKRPVLFRFWKSGQRGWELIKDYSPENSLIFTASEEGNQEILIEAKEPASENNFDDFYSVKYKVNPRAKVEISNFRCLTQDLLCGEELNFQVESKGEETSTMLYKFVKINEEGKALCIQDYSSKTIVSFSEQEPGEYKLLCLAKDIYSNKEHDDRALMVYTIKAYKPILIKSFTTDLASPQVNGAAILLRAFVEGGKNLLYRFKIDGTYGEDSGFIKNSTYLWKSKSEGEYKITLYVKDASFEGDYEDTVAMEYFIDRKSARTIKITDVVMDKDSNYLVGVPINIKVLAEGGSSLKYSFTVFKNKKEIEKVNYGTANWVNFTPEESGEYEMEIRVKDKYSPKEYDCHSVVYFDIITYIPGKIDYILLPSKEFYMVGDDVELEAIVQNSQSTLINYITKINGHVVEETGFIKNKKLKLTPKIPGKYTFELYAKNIKCQGEYDTKKEFHIYINDSAPITGTKIISNNINFKLQDEINFNVECKGGKDVCYEFYIMERGNWVRTQSYSKKSYYSFRPFVAGQFKILVLTKSYYKKNAYEDYDIIEFKVSE</sequence>
<feature type="domain" description="Two component regulator three Y" evidence="1">
    <location>
        <begin position="27"/>
        <end position="83"/>
    </location>
</feature>
<proteinExistence type="predicted"/>